<dbReference type="Gene3D" id="3.40.30.10">
    <property type="entry name" value="Glutaredoxin"/>
    <property type="match status" value="1"/>
</dbReference>
<dbReference type="InterPro" id="IPR036249">
    <property type="entry name" value="Thioredoxin-like_sf"/>
</dbReference>
<organism evidence="1 2">
    <name type="scientific">Amycolatopsis ultiminotia</name>
    <dbReference type="NCBI Taxonomy" id="543629"/>
    <lineage>
        <taxon>Bacteria</taxon>
        <taxon>Bacillati</taxon>
        <taxon>Actinomycetota</taxon>
        <taxon>Actinomycetes</taxon>
        <taxon>Pseudonocardiales</taxon>
        <taxon>Pseudonocardiaceae</taxon>
        <taxon>Amycolatopsis</taxon>
    </lineage>
</organism>
<gene>
    <name evidence="1" type="ORF">GCM10022222_07020</name>
</gene>
<comment type="caution">
    <text evidence="1">The sequence shown here is derived from an EMBL/GenBank/DDBJ whole genome shotgun (WGS) entry which is preliminary data.</text>
</comment>
<sequence>MTPALEIVEYTDPACPWAWGSEPKFRLLRVLLEARLDLRWRRVFGILFDDDEDPAPDPGAEAAWYATFIDGVTTHTGAPKAPQLSWVAETSWPASLAAKAAEAQGETVAELVLRRLRETTFVLGAPADDADRVLAAVRDLPGLDLDALHTAMTSDEIRTAVREDWRETRRPCPEVMGIAAPGPHSGRAKHLEHHVRYALPTLTVAGDGGRFVVPGWRPLHEYLDAIHAATGADLPAAPPLEAAPALARFGSLTGPELELLTGDREPPSGAVAVPTGNGPLWIRPGSWEPGRLH</sequence>
<dbReference type="Proteomes" id="UP001500689">
    <property type="component" value="Unassembled WGS sequence"/>
</dbReference>
<proteinExistence type="predicted"/>
<dbReference type="RefSeq" id="WP_344855155.1">
    <property type="nucleotide sequence ID" value="NZ_BAAAZN010000001.1"/>
</dbReference>
<dbReference type="SUPFAM" id="SSF52833">
    <property type="entry name" value="Thioredoxin-like"/>
    <property type="match status" value="1"/>
</dbReference>
<protein>
    <recommendedName>
        <fullName evidence="3">DsbA family dithiol-disulfide isomerase</fullName>
    </recommendedName>
</protein>
<evidence type="ECO:0000313" key="1">
    <source>
        <dbReference type="EMBL" id="GAA3526627.1"/>
    </source>
</evidence>
<dbReference type="EMBL" id="BAAAZN010000001">
    <property type="protein sequence ID" value="GAA3526627.1"/>
    <property type="molecule type" value="Genomic_DNA"/>
</dbReference>
<evidence type="ECO:0000313" key="2">
    <source>
        <dbReference type="Proteomes" id="UP001500689"/>
    </source>
</evidence>
<accession>A0ABP6V1B6</accession>
<dbReference type="CDD" id="cd02972">
    <property type="entry name" value="DsbA_family"/>
    <property type="match status" value="1"/>
</dbReference>
<reference evidence="2" key="1">
    <citation type="journal article" date="2019" name="Int. J. Syst. Evol. Microbiol.">
        <title>The Global Catalogue of Microorganisms (GCM) 10K type strain sequencing project: providing services to taxonomists for standard genome sequencing and annotation.</title>
        <authorList>
            <consortium name="The Broad Institute Genomics Platform"/>
            <consortium name="The Broad Institute Genome Sequencing Center for Infectious Disease"/>
            <person name="Wu L."/>
            <person name="Ma J."/>
        </authorList>
    </citation>
    <scope>NUCLEOTIDE SEQUENCE [LARGE SCALE GENOMIC DNA]</scope>
    <source>
        <strain evidence="2">JCM 16898</strain>
    </source>
</reference>
<evidence type="ECO:0008006" key="3">
    <source>
        <dbReference type="Google" id="ProtNLM"/>
    </source>
</evidence>
<dbReference type="Pfam" id="PF13743">
    <property type="entry name" value="Thioredoxin_5"/>
    <property type="match status" value="1"/>
</dbReference>
<name>A0ABP6V1B6_9PSEU</name>
<keyword evidence="2" id="KW-1185">Reference proteome</keyword>